<dbReference type="Gene3D" id="3.40.50.10610">
    <property type="entry name" value="ABC-type transport auxiliary lipoprotein component"/>
    <property type="match status" value="1"/>
</dbReference>
<dbReference type="InterPro" id="IPR005586">
    <property type="entry name" value="ABC_trans_aux"/>
</dbReference>
<feature type="domain" description="ABC-type transport auxiliary lipoprotein component" evidence="2">
    <location>
        <begin position="50"/>
        <end position="183"/>
    </location>
</feature>
<organism evidence="3 4">
    <name type="scientific">Oleiharenicola lentus</name>
    <dbReference type="NCBI Taxonomy" id="2508720"/>
    <lineage>
        <taxon>Bacteria</taxon>
        <taxon>Pseudomonadati</taxon>
        <taxon>Verrucomicrobiota</taxon>
        <taxon>Opitutia</taxon>
        <taxon>Opitutales</taxon>
        <taxon>Opitutaceae</taxon>
        <taxon>Oleiharenicola</taxon>
    </lineage>
</organism>
<reference evidence="3 4" key="1">
    <citation type="submission" date="2019-01" db="EMBL/GenBank/DDBJ databases">
        <title>Lacunisphaera sp. strain TWA-58.</title>
        <authorList>
            <person name="Chen W.-M."/>
        </authorList>
    </citation>
    <scope>NUCLEOTIDE SEQUENCE [LARGE SCALE GENOMIC DNA]</scope>
    <source>
        <strain evidence="3 4">TWA-58</strain>
    </source>
</reference>
<dbReference type="EMBL" id="SDHX01000002">
    <property type="protein sequence ID" value="RXK53568.1"/>
    <property type="molecule type" value="Genomic_DNA"/>
</dbReference>
<comment type="caution">
    <text evidence="3">The sequence shown here is derived from an EMBL/GenBank/DDBJ whole genome shotgun (WGS) entry which is preliminary data.</text>
</comment>
<feature type="chain" id="PRO_5020743756" description="ABC-type transport auxiliary lipoprotein component domain-containing protein" evidence="1">
    <location>
        <begin position="27"/>
        <end position="188"/>
    </location>
</feature>
<dbReference type="OrthoDB" id="197224at2"/>
<dbReference type="PROSITE" id="PS51257">
    <property type="entry name" value="PROKAR_LIPOPROTEIN"/>
    <property type="match status" value="1"/>
</dbReference>
<dbReference type="RefSeq" id="WP_129049373.1">
    <property type="nucleotide sequence ID" value="NZ_SDHX01000002.1"/>
</dbReference>
<proteinExistence type="predicted"/>
<evidence type="ECO:0000259" key="2">
    <source>
        <dbReference type="Pfam" id="PF03886"/>
    </source>
</evidence>
<dbReference type="AlphaFoldDB" id="A0A4Q1C548"/>
<name>A0A4Q1C548_9BACT</name>
<accession>A0A4Q1C548</accession>
<dbReference type="Proteomes" id="UP000290218">
    <property type="component" value="Unassembled WGS sequence"/>
</dbReference>
<evidence type="ECO:0000313" key="3">
    <source>
        <dbReference type="EMBL" id="RXK53568.1"/>
    </source>
</evidence>
<evidence type="ECO:0000256" key="1">
    <source>
        <dbReference type="SAM" id="SignalP"/>
    </source>
</evidence>
<gene>
    <name evidence="3" type="ORF">ESB00_17915</name>
</gene>
<keyword evidence="4" id="KW-1185">Reference proteome</keyword>
<dbReference type="SUPFAM" id="SSF159594">
    <property type="entry name" value="XCC0632-like"/>
    <property type="match status" value="1"/>
</dbReference>
<protein>
    <recommendedName>
        <fullName evidence="2">ABC-type transport auxiliary lipoprotein component domain-containing protein</fullName>
    </recommendedName>
</protein>
<keyword evidence="1" id="KW-0732">Signal</keyword>
<sequence>MKIRISIRRCLARSVPLSALSLFLSACSILPEPQADTVRHFTLSEPAQMGRATEGVVVRPVRLAGHLRNRTMAVRVSAHEVVYLEDVRWAEPLDEALTQVLRNRLRAVTTGATVVVQVQRCELVRSDDNTVQLVATYAITPAGGGEAQSAVFTATPRKWEGGDPGAIIGLMREAAGELADAIAAVVEK</sequence>
<evidence type="ECO:0000313" key="4">
    <source>
        <dbReference type="Proteomes" id="UP000290218"/>
    </source>
</evidence>
<dbReference type="Pfam" id="PF03886">
    <property type="entry name" value="ABC_trans_aux"/>
    <property type="match status" value="1"/>
</dbReference>
<feature type="signal peptide" evidence="1">
    <location>
        <begin position="1"/>
        <end position="26"/>
    </location>
</feature>